<name>A0A0F9FBB5_9ZZZZ</name>
<evidence type="ECO:0000313" key="1">
    <source>
        <dbReference type="EMBL" id="KKL54615.1"/>
    </source>
</evidence>
<organism evidence="1">
    <name type="scientific">marine sediment metagenome</name>
    <dbReference type="NCBI Taxonomy" id="412755"/>
    <lineage>
        <taxon>unclassified sequences</taxon>
        <taxon>metagenomes</taxon>
        <taxon>ecological metagenomes</taxon>
    </lineage>
</organism>
<dbReference type="EMBL" id="LAZR01031136">
    <property type="protein sequence ID" value="KKL54615.1"/>
    <property type="molecule type" value="Genomic_DNA"/>
</dbReference>
<sequence>KLMDVWQDELNYLETIIGGEQGAGFGSIGTGAKAAAGDGFKTTEKSGIKYQIAK</sequence>
<feature type="non-terminal residue" evidence="1">
    <location>
        <position position="1"/>
    </location>
</feature>
<dbReference type="AlphaFoldDB" id="A0A0F9FBB5"/>
<comment type="caution">
    <text evidence="1">The sequence shown here is derived from an EMBL/GenBank/DDBJ whole genome shotgun (WGS) entry which is preliminary data.</text>
</comment>
<accession>A0A0F9FBB5</accession>
<proteinExistence type="predicted"/>
<protein>
    <submittedName>
        <fullName evidence="1">Uncharacterized protein</fullName>
    </submittedName>
</protein>
<gene>
    <name evidence="1" type="ORF">LCGC14_2263650</name>
</gene>
<reference evidence="1" key="1">
    <citation type="journal article" date="2015" name="Nature">
        <title>Complex archaea that bridge the gap between prokaryotes and eukaryotes.</title>
        <authorList>
            <person name="Spang A."/>
            <person name="Saw J.H."/>
            <person name="Jorgensen S.L."/>
            <person name="Zaremba-Niedzwiedzka K."/>
            <person name="Martijn J."/>
            <person name="Lind A.E."/>
            <person name="van Eijk R."/>
            <person name="Schleper C."/>
            <person name="Guy L."/>
            <person name="Ettema T.J."/>
        </authorList>
    </citation>
    <scope>NUCLEOTIDE SEQUENCE</scope>
</reference>